<accession>A0A7Y6BVG2</accession>
<sequence length="244" mass="26705">MIRKIPAFRTISLALILFLLGTFVYPLSYSSATASFSEEDYQKIAEHMREDGSSQDDINSVINKLKNGEILDADKPNSTAFRTSDSNNNGSLTVTSENPTIHQKFEDGSYKKLRLVIEPTDVSTTASNGASLYFKVEGTSVFGTASFNTSAFIDTHIGSSYITGVSGTSIHSIMGVYSDEKLVIDRLTEIRSKSIPAEAHLSYKHTSFGGVSAKTRELRVKIGDHIDDRYGIAVTFTDGRGSYQ</sequence>
<protein>
    <submittedName>
        <fullName evidence="2">Uncharacterized protein</fullName>
    </submittedName>
</protein>
<dbReference type="AlphaFoldDB" id="A0A7Y6BVG2"/>
<comment type="caution">
    <text evidence="2">The sequence shown here is derived from an EMBL/GenBank/DDBJ whole genome shotgun (WGS) entry which is preliminary data.</text>
</comment>
<dbReference type="Proteomes" id="UP000526125">
    <property type="component" value="Unassembled WGS sequence"/>
</dbReference>
<gene>
    <name evidence="2" type="ORF">HP552_10880</name>
</gene>
<evidence type="ECO:0000256" key="1">
    <source>
        <dbReference type="SAM" id="MobiDB-lite"/>
    </source>
</evidence>
<name>A0A7Y6BVG2_9BACL</name>
<keyword evidence="3" id="KW-1185">Reference proteome</keyword>
<feature type="region of interest" description="Disordered" evidence="1">
    <location>
        <begin position="76"/>
        <end position="96"/>
    </location>
</feature>
<proteinExistence type="predicted"/>
<organism evidence="2 3">
    <name type="scientific">Paenibacillus xylanilyticus</name>
    <dbReference type="NCBI Taxonomy" id="248903"/>
    <lineage>
        <taxon>Bacteria</taxon>
        <taxon>Bacillati</taxon>
        <taxon>Bacillota</taxon>
        <taxon>Bacilli</taxon>
        <taxon>Bacillales</taxon>
        <taxon>Paenibacillaceae</taxon>
        <taxon>Paenibacillus</taxon>
    </lineage>
</organism>
<evidence type="ECO:0000313" key="3">
    <source>
        <dbReference type="Proteomes" id="UP000526125"/>
    </source>
</evidence>
<reference evidence="2 3" key="1">
    <citation type="submission" date="2020-05" db="EMBL/GenBank/DDBJ databases">
        <title>Genome Sequencing of Type Strains.</title>
        <authorList>
            <person name="Lemaire J.F."/>
            <person name="Inderbitzin P."/>
            <person name="Gregorio O.A."/>
            <person name="Collins S.B."/>
            <person name="Wespe N."/>
            <person name="Knight-Connoni V."/>
        </authorList>
    </citation>
    <scope>NUCLEOTIDE SEQUENCE [LARGE SCALE GENOMIC DNA]</scope>
    <source>
        <strain evidence="2 3">LMG 21957</strain>
    </source>
</reference>
<dbReference type="RefSeq" id="WP_024630847.1">
    <property type="nucleotide sequence ID" value="NZ_JABMCB010000176.1"/>
</dbReference>
<evidence type="ECO:0000313" key="2">
    <source>
        <dbReference type="EMBL" id="NUU75732.1"/>
    </source>
</evidence>
<dbReference type="EMBL" id="JABMCB010000176">
    <property type="protein sequence ID" value="NUU75732.1"/>
    <property type="molecule type" value="Genomic_DNA"/>
</dbReference>